<sequence>MINYEIEQKRLHLIETAKKFGMNAEETIRCSQELDTLLNKGIKSTSKDCSKKG</sequence>
<dbReference type="InterPro" id="IPR036638">
    <property type="entry name" value="HLH_DNA-bd_sf"/>
</dbReference>
<dbReference type="InterPro" id="IPR053028">
    <property type="entry name" value="Spo0E-like_phosphatase"/>
</dbReference>
<reference evidence="2" key="3">
    <citation type="submission" date="2019-08" db="EMBL/GenBank/DDBJ databases">
        <authorList>
            <person name="Park J.M."/>
            <person name="Hong C.E."/>
            <person name="Jo S.H."/>
        </authorList>
    </citation>
    <scope>NUCLEOTIDE SEQUENCE</scope>
    <source>
        <strain evidence="2">PgKB20</strain>
    </source>
</reference>
<keyword evidence="4" id="KW-1185">Reference proteome</keyword>
<dbReference type="Proteomes" id="UP000185426">
    <property type="component" value="Chromosome"/>
</dbReference>
<dbReference type="GO" id="GO:0016787">
    <property type="term" value="F:hydrolase activity"/>
    <property type="evidence" value="ECO:0007669"/>
    <property type="project" value="UniProtKB-KW"/>
</dbReference>
<dbReference type="InterPro" id="IPR037208">
    <property type="entry name" value="Spo0E-like_sf"/>
</dbReference>
<dbReference type="KEGG" id="bsaf:BSL056_05310"/>
<protein>
    <submittedName>
        <fullName evidence="2">Aspartyl-phosphate phosphatase YisI</fullName>
        <ecNumber evidence="2">3.1.3.-</ecNumber>
    </submittedName>
    <submittedName>
        <fullName evidence="1">Sporulation protein</fullName>
    </submittedName>
</protein>
<dbReference type="Gene3D" id="4.10.280.10">
    <property type="entry name" value="Helix-loop-helix DNA-binding domain"/>
    <property type="match status" value="1"/>
</dbReference>
<keyword evidence="2" id="KW-0378">Hydrolase</keyword>
<gene>
    <name evidence="2" type="primary">yisI</name>
    <name evidence="1" type="ORF">BSA145_13280</name>
    <name evidence="2" type="ORF">FX981_00476</name>
</gene>
<evidence type="ECO:0000313" key="3">
    <source>
        <dbReference type="Proteomes" id="UP000185426"/>
    </source>
</evidence>
<evidence type="ECO:0000313" key="4">
    <source>
        <dbReference type="Proteomes" id="UP000325032"/>
    </source>
</evidence>
<reference evidence="1 3" key="1">
    <citation type="submission" date="2016-05" db="EMBL/GenBank/DDBJ databases">
        <title>Complete Genome and Methylome Analysis of Psychrotrophic Bacterial Isolates from Antarctic Lake Untersee.</title>
        <authorList>
            <person name="Fomenkov A."/>
            <person name="Akimov V.N."/>
            <person name="Vasilyeva L.V."/>
            <person name="Andersen D."/>
            <person name="Vincze T."/>
            <person name="Roberts R.J."/>
        </authorList>
    </citation>
    <scope>NUCLEOTIDE SEQUENCE [LARGE SCALE GENOMIC DNA]</scope>
    <source>
        <strain evidence="1 3">U14-5</strain>
    </source>
</reference>
<organism evidence="1 3">
    <name type="scientific">Bacillus safensis</name>
    <dbReference type="NCBI Taxonomy" id="561879"/>
    <lineage>
        <taxon>Bacteria</taxon>
        <taxon>Bacillati</taxon>
        <taxon>Bacillota</taxon>
        <taxon>Bacilli</taxon>
        <taxon>Bacillales</taxon>
        <taxon>Bacillaceae</taxon>
        <taxon>Bacillus</taxon>
    </lineage>
</organism>
<evidence type="ECO:0000313" key="1">
    <source>
        <dbReference type="EMBL" id="APT46738.1"/>
    </source>
</evidence>
<dbReference type="EMBL" id="CP043404">
    <property type="protein sequence ID" value="QEK62311.1"/>
    <property type="molecule type" value="Genomic_DNA"/>
</dbReference>
<dbReference type="InterPro" id="IPR018540">
    <property type="entry name" value="Spo0E-like"/>
</dbReference>
<dbReference type="EMBL" id="CP015607">
    <property type="protein sequence ID" value="APT46738.1"/>
    <property type="molecule type" value="Genomic_DNA"/>
</dbReference>
<dbReference type="PANTHER" id="PTHR41263:SF1">
    <property type="entry name" value="ASPARTYL-PHOSPHATE PHOSPHATASE YISI"/>
    <property type="match status" value="1"/>
</dbReference>
<dbReference type="Pfam" id="PF09388">
    <property type="entry name" value="SpoOE-like"/>
    <property type="match status" value="1"/>
</dbReference>
<dbReference type="GO" id="GO:0043937">
    <property type="term" value="P:regulation of sporulation"/>
    <property type="evidence" value="ECO:0007669"/>
    <property type="project" value="InterPro"/>
</dbReference>
<dbReference type="Proteomes" id="UP000325032">
    <property type="component" value="Chromosome"/>
</dbReference>
<dbReference type="GO" id="GO:0046983">
    <property type="term" value="F:protein dimerization activity"/>
    <property type="evidence" value="ECO:0007669"/>
    <property type="project" value="InterPro"/>
</dbReference>
<dbReference type="AlphaFoldDB" id="A0A1L6ZJP5"/>
<reference evidence="2 4" key="2">
    <citation type="journal article" date="2018" name="Plant Biotechnol. Rep.">
        <title>Diversity and antifungal activity of endophytic bacteria associated with Panax ginseng seedlings.</title>
        <authorList>
            <person name="Park J.M."/>
            <person name="Hong C.E."/>
            <person name="Jo S.H."/>
        </authorList>
    </citation>
    <scope>NUCLEOTIDE SEQUENCE [LARGE SCALE GENOMIC DNA]</scope>
    <source>
        <strain evidence="2 4">PgKB20</strain>
    </source>
</reference>
<dbReference type="PANTHER" id="PTHR41263">
    <property type="entry name" value="ASPARTYL-PHOSPHATE PHOSPHATASE YISI"/>
    <property type="match status" value="1"/>
</dbReference>
<dbReference type="RefSeq" id="WP_029707539.1">
    <property type="nucleotide sequence ID" value="NZ_AUYP01000015.1"/>
</dbReference>
<evidence type="ECO:0000313" key="2">
    <source>
        <dbReference type="EMBL" id="QEK62311.1"/>
    </source>
</evidence>
<dbReference type="SUPFAM" id="SSF140500">
    <property type="entry name" value="BAS1536-like"/>
    <property type="match status" value="1"/>
</dbReference>
<accession>A0A498TVW4</accession>
<dbReference type="EC" id="3.1.3.-" evidence="2"/>
<proteinExistence type="predicted"/>
<name>A0A1L6ZJP5_BACIA</name>
<dbReference type="GeneID" id="61767269"/>
<accession>A0A1L6ZJP5</accession>